<accession>A0A833RY81</accession>
<sequence length="155" mass="17810">MMRCMHRNTNAVVWHDECNEPLLDRAQLTATTSLSNRGPKNARLNVLCTAHFSEVPLFNRVSYVILFVLYGLKTLDNLIMRQCIPITEIASFSSVFIIKFNNDTGSVCYPHIYLKRKCSVCFKKIQSKGVLIFINTHIHQLIIRTSGLNWVKLTH</sequence>
<dbReference type="AlphaFoldDB" id="A0A833RY81"/>
<reference evidence="1" key="1">
    <citation type="submission" date="2019-11" db="EMBL/GenBank/DDBJ databases">
        <title>The nuclear and mitochondrial genomes of Frieseomelitta varia - a highly eusocial stingless bee (Meliponini) with a permanently sterile worker caste.</title>
        <authorList>
            <person name="Freitas F.C.P."/>
            <person name="Lourenco A.P."/>
            <person name="Nunes F.M.F."/>
            <person name="Paschoal A.R."/>
            <person name="Abreu F.C.P."/>
            <person name="Barbin F.O."/>
            <person name="Bataglia L."/>
            <person name="Cardoso-Junior C.A.M."/>
            <person name="Cervoni M.S."/>
            <person name="Silva S.R."/>
            <person name="Dalarmi F."/>
            <person name="Del Lama M.A."/>
            <person name="Depintor T.S."/>
            <person name="Ferreira K.M."/>
            <person name="Goria P.S."/>
            <person name="Jaskot M.C."/>
            <person name="Lago D.C."/>
            <person name="Luna-Lucena D."/>
            <person name="Moda L.M."/>
            <person name="Nascimento L."/>
            <person name="Pedrino M."/>
            <person name="Rabico F.O."/>
            <person name="Sanches F.C."/>
            <person name="Santos D.E."/>
            <person name="Santos C.G."/>
            <person name="Vieira J."/>
            <person name="Lopes T.F."/>
            <person name="Barchuk A.R."/>
            <person name="Hartfelder K."/>
            <person name="Simoes Z.L.P."/>
            <person name="Bitondi M.M.G."/>
            <person name="Pinheiro D.G."/>
        </authorList>
    </citation>
    <scope>NUCLEOTIDE SEQUENCE</scope>
    <source>
        <strain evidence="1">USP_RPSP 00005682</strain>
        <tissue evidence="1">Whole individual</tissue>
    </source>
</reference>
<evidence type="ECO:0000313" key="1">
    <source>
        <dbReference type="EMBL" id="KAF3425625.1"/>
    </source>
</evidence>
<protein>
    <submittedName>
        <fullName evidence="1">Uncharacterized protein</fullName>
    </submittedName>
</protein>
<organism evidence="1 2">
    <name type="scientific">Frieseomelitta varia</name>
    <dbReference type="NCBI Taxonomy" id="561572"/>
    <lineage>
        <taxon>Eukaryota</taxon>
        <taxon>Metazoa</taxon>
        <taxon>Ecdysozoa</taxon>
        <taxon>Arthropoda</taxon>
        <taxon>Hexapoda</taxon>
        <taxon>Insecta</taxon>
        <taxon>Pterygota</taxon>
        <taxon>Neoptera</taxon>
        <taxon>Endopterygota</taxon>
        <taxon>Hymenoptera</taxon>
        <taxon>Apocrita</taxon>
        <taxon>Aculeata</taxon>
        <taxon>Apoidea</taxon>
        <taxon>Anthophila</taxon>
        <taxon>Apidae</taxon>
        <taxon>Frieseomelitta</taxon>
    </lineage>
</organism>
<keyword evidence="2" id="KW-1185">Reference proteome</keyword>
<gene>
    <name evidence="1" type="ORF">E2986_13100</name>
</gene>
<evidence type="ECO:0000313" key="2">
    <source>
        <dbReference type="Proteomes" id="UP000655588"/>
    </source>
</evidence>
<dbReference type="Proteomes" id="UP000655588">
    <property type="component" value="Unassembled WGS sequence"/>
</dbReference>
<dbReference type="EMBL" id="WNWW01000371">
    <property type="protein sequence ID" value="KAF3425625.1"/>
    <property type="molecule type" value="Genomic_DNA"/>
</dbReference>
<name>A0A833RY81_9HYME</name>
<proteinExistence type="predicted"/>
<comment type="caution">
    <text evidence="1">The sequence shown here is derived from an EMBL/GenBank/DDBJ whole genome shotgun (WGS) entry which is preliminary data.</text>
</comment>